<protein>
    <submittedName>
        <fullName evidence="12">Uncharacterized protein</fullName>
    </submittedName>
</protein>
<dbReference type="InterPro" id="IPR000684">
    <property type="entry name" value="RNA_pol_II_repeat_euk"/>
</dbReference>
<feature type="compositionally biased region" description="Acidic residues" evidence="11">
    <location>
        <begin position="358"/>
        <end position="397"/>
    </location>
</feature>
<dbReference type="InterPro" id="IPR015943">
    <property type="entry name" value="WD40/YVTN_repeat-like_dom_sf"/>
</dbReference>
<dbReference type="Proteomes" id="UP000265703">
    <property type="component" value="Unassembled WGS sequence"/>
</dbReference>
<evidence type="ECO:0000256" key="10">
    <source>
        <dbReference type="PROSITE-ProRule" id="PRU00221"/>
    </source>
</evidence>
<dbReference type="PROSITE" id="PS00678">
    <property type="entry name" value="WD_REPEATS_1"/>
    <property type="match status" value="1"/>
</dbReference>
<dbReference type="SMART" id="SM00320">
    <property type="entry name" value="WD40"/>
    <property type="match status" value="2"/>
</dbReference>
<evidence type="ECO:0000256" key="1">
    <source>
        <dbReference type="ARBA" id="ARBA00004123"/>
    </source>
</evidence>
<dbReference type="EMBL" id="QKYT01000016">
    <property type="protein sequence ID" value="RIA98349.1"/>
    <property type="molecule type" value="Genomic_DNA"/>
</dbReference>
<feature type="compositionally biased region" description="Polar residues" evidence="11">
    <location>
        <begin position="509"/>
        <end position="536"/>
    </location>
</feature>
<dbReference type="InterPro" id="IPR036322">
    <property type="entry name" value="WD40_repeat_dom_sf"/>
</dbReference>
<evidence type="ECO:0000256" key="2">
    <source>
        <dbReference type="ARBA" id="ARBA00022553"/>
    </source>
</evidence>
<dbReference type="PROSITE" id="PS50294">
    <property type="entry name" value="WD_REPEATS_REGION"/>
    <property type="match status" value="1"/>
</dbReference>
<keyword evidence="3 10" id="KW-0853">WD repeat</keyword>
<sequence>MSVTGDYYYKLEVKSVFENHVIRLQGPCTRWRMNLLAVSDRDKNIMFVAMEDMIFVHRLDLLNDKPGEPFKKLKIPVDPESSPKNRLINAIKVGKIGNEEVLVSVDDIGDINIWFTANLDKNPIQFSNNESTWGIALHGPKRLLAVSANSHEITIYNLQNSVNEFNFDDDDDDDDDSSGEEELQTPKTYASVLKKISDNDALGGKAISVLRGHENNIPNICFSTCGRFLVSCSIDATCRIWNVKTGELMQTKPLTSDSYDVDDNYDDWGWTANFVSKSAFKTISSNCEAYLRLTSNPSSPRSVETMDSLDHRQRLRRNLAPNLSISEELYRMVMNTRRRPRAREFEDGFIEDGALFESTEESNEDDSNNGEDVSSDDEDDLNYDDSELESIENDTEVESSNNEIHENDANRELSEIEGSATPAYYDRAESATPVVENYTENNPDYRWSVVHELNILNNNNHDQNDNNSSSISEREIKNNNEERPEVLGQSTQSNTNTAHGSPVQPSDFIISSPQTVSEDVTPASSHNTNFSPETSGNLNGFSPSYSPASFTSTPLVYYYQQNSPRFSPQFSSFSPINLRYVSTSPSYSPASPQFTPFSPQYDPTSTQYSLVSPHYSPTSPTYSPVSPEYIPANREQSPSHSSIAESIIDITQQEPSISDLNLRHDSSPDRHEIESISQSSTMNTKNTPINEDVTVCDNDTICSGDSLTIDSHTSPLREGIITASKTPGTSNDHDRFNILYKCIEPLGSSQSNYPDLGLSPDELVLYTTKYDLHILDPKSELETLRTEKNIVCKVDARRFTYYSDFDRLNMVEVIPELSLMIVASQQGKVSLTRLIKIVDNNGDENYYLCPEKYIPPTHMTEPLLGMFIVKHDTLQDPALFYYRLYLMYCNGTMFCYEIRRKKETNPLRMDNIFI</sequence>
<keyword evidence="9" id="KW-0539">Nucleus</keyword>
<evidence type="ECO:0000313" key="12">
    <source>
        <dbReference type="EMBL" id="RIA98349.1"/>
    </source>
</evidence>
<dbReference type="InterPro" id="IPR014839">
    <property type="entry name" value="Crt10"/>
</dbReference>
<gene>
    <name evidence="12" type="ORF">C1645_812757</name>
</gene>
<dbReference type="InterPro" id="IPR019775">
    <property type="entry name" value="WD40_repeat_CS"/>
</dbReference>
<dbReference type="Pfam" id="PF08728">
    <property type="entry name" value="CRT10"/>
    <property type="match status" value="1"/>
</dbReference>
<organism evidence="12 13">
    <name type="scientific">Glomus cerebriforme</name>
    <dbReference type="NCBI Taxonomy" id="658196"/>
    <lineage>
        <taxon>Eukaryota</taxon>
        <taxon>Fungi</taxon>
        <taxon>Fungi incertae sedis</taxon>
        <taxon>Mucoromycota</taxon>
        <taxon>Glomeromycotina</taxon>
        <taxon>Glomeromycetes</taxon>
        <taxon>Glomerales</taxon>
        <taxon>Glomeraceae</taxon>
        <taxon>Glomus</taxon>
    </lineage>
</organism>
<evidence type="ECO:0000256" key="5">
    <source>
        <dbReference type="ARBA" id="ARBA00022737"/>
    </source>
</evidence>
<dbReference type="Pfam" id="PF00400">
    <property type="entry name" value="WD40"/>
    <property type="match status" value="1"/>
</dbReference>
<dbReference type="GO" id="GO:0005634">
    <property type="term" value="C:nucleus"/>
    <property type="evidence" value="ECO:0007669"/>
    <property type="project" value="UniProtKB-SubCell"/>
</dbReference>
<keyword evidence="4" id="KW-0479">Metal-binding</keyword>
<name>A0A397TLU4_9GLOM</name>
<evidence type="ECO:0000256" key="6">
    <source>
        <dbReference type="ARBA" id="ARBA00022833"/>
    </source>
</evidence>
<accession>A0A397TLU4</accession>
<keyword evidence="13" id="KW-1185">Reference proteome</keyword>
<feature type="compositionally biased region" description="Polar residues" evidence="11">
    <location>
        <begin position="488"/>
        <end position="499"/>
    </location>
</feature>
<keyword evidence="8" id="KW-0804">Transcription</keyword>
<proteinExistence type="predicted"/>
<evidence type="ECO:0000256" key="3">
    <source>
        <dbReference type="ARBA" id="ARBA00022574"/>
    </source>
</evidence>
<dbReference type="InterPro" id="IPR001680">
    <property type="entry name" value="WD40_rpt"/>
</dbReference>
<dbReference type="Gene3D" id="2.130.10.10">
    <property type="entry name" value="YVTN repeat-like/Quinoprotein amine dehydrogenase"/>
    <property type="match status" value="1"/>
</dbReference>
<dbReference type="AlphaFoldDB" id="A0A397TLU4"/>
<evidence type="ECO:0000256" key="9">
    <source>
        <dbReference type="ARBA" id="ARBA00023242"/>
    </source>
</evidence>
<evidence type="ECO:0000313" key="13">
    <source>
        <dbReference type="Proteomes" id="UP000265703"/>
    </source>
</evidence>
<feature type="repeat" description="WD" evidence="10">
    <location>
        <begin position="210"/>
        <end position="251"/>
    </location>
</feature>
<comment type="subcellular location">
    <subcellularLocation>
        <location evidence="1">Nucleus</location>
    </subcellularLocation>
</comment>
<feature type="region of interest" description="Disordered" evidence="11">
    <location>
        <begin position="482"/>
        <end position="536"/>
    </location>
</feature>
<reference evidence="12 13" key="1">
    <citation type="submission" date="2018-06" db="EMBL/GenBank/DDBJ databases">
        <title>Comparative genomics reveals the genomic features of Rhizophagus irregularis, R. cerebriforme, R. diaphanum and Gigaspora rosea, and their symbiotic lifestyle signature.</title>
        <authorList>
            <person name="Morin E."/>
            <person name="San Clemente H."/>
            <person name="Chen E.C.H."/>
            <person name="De La Providencia I."/>
            <person name="Hainaut M."/>
            <person name="Kuo A."/>
            <person name="Kohler A."/>
            <person name="Murat C."/>
            <person name="Tang N."/>
            <person name="Roy S."/>
            <person name="Loubradou J."/>
            <person name="Henrissat B."/>
            <person name="Grigoriev I.V."/>
            <person name="Corradi N."/>
            <person name="Roux C."/>
            <person name="Martin F.M."/>
        </authorList>
    </citation>
    <scope>NUCLEOTIDE SEQUENCE [LARGE SCALE GENOMIC DNA]</scope>
    <source>
        <strain evidence="12 13">DAOM 227022</strain>
    </source>
</reference>
<keyword evidence="2" id="KW-0597">Phosphoprotein</keyword>
<dbReference type="SUPFAM" id="SSF50978">
    <property type="entry name" value="WD40 repeat-like"/>
    <property type="match status" value="1"/>
</dbReference>
<evidence type="ECO:0000256" key="7">
    <source>
        <dbReference type="ARBA" id="ARBA00023125"/>
    </source>
</evidence>
<feature type="compositionally biased region" description="Basic and acidic residues" evidence="11">
    <location>
        <begin position="403"/>
        <end position="413"/>
    </location>
</feature>
<dbReference type="STRING" id="658196.A0A397TLU4"/>
<evidence type="ECO:0000256" key="4">
    <source>
        <dbReference type="ARBA" id="ARBA00022723"/>
    </source>
</evidence>
<dbReference type="PROSITE" id="PS50082">
    <property type="entry name" value="WD_REPEATS_2"/>
    <property type="match status" value="1"/>
</dbReference>
<dbReference type="GO" id="GO:0003677">
    <property type="term" value="F:DNA binding"/>
    <property type="evidence" value="ECO:0007669"/>
    <property type="project" value="UniProtKB-KW"/>
</dbReference>
<dbReference type="GO" id="GO:0006366">
    <property type="term" value="P:transcription by RNA polymerase II"/>
    <property type="evidence" value="ECO:0007669"/>
    <property type="project" value="InterPro"/>
</dbReference>
<keyword evidence="6" id="KW-0862">Zinc</keyword>
<evidence type="ECO:0000256" key="11">
    <source>
        <dbReference type="SAM" id="MobiDB-lite"/>
    </source>
</evidence>
<feature type="region of interest" description="Disordered" evidence="11">
    <location>
        <begin position="354"/>
        <end position="413"/>
    </location>
</feature>
<dbReference type="GO" id="GO:0046872">
    <property type="term" value="F:metal ion binding"/>
    <property type="evidence" value="ECO:0007669"/>
    <property type="project" value="UniProtKB-KW"/>
</dbReference>
<comment type="caution">
    <text evidence="12">The sequence shown here is derived from an EMBL/GenBank/DDBJ whole genome shotgun (WGS) entry which is preliminary data.</text>
</comment>
<keyword evidence="5" id="KW-0677">Repeat</keyword>
<keyword evidence="7" id="KW-0238">DNA-binding</keyword>
<dbReference type="OrthoDB" id="5591786at2759"/>
<dbReference type="PROSITE" id="PS00115">
    <property type="entry name" value="RNA_POL_II_REPEAT"/>
    <property type="match status" value="1"/>
</dbReference>
<evidence type="ECO:0000256" key="8">
    <source>
        <dbReference type="ARBA" id="ARBA00023163"/>
    </source>
</evidence>